<sequence>MTSDPEPARTRGQARQELTVTTKVHRPAVPGLALILGALTALGPLSIDLYLPALPDLSRELATAASSVQLTLTACLIGLALGQAIAGPCSDRFGRRRPLLIGVSSYALAALLCTVAPSVELLIVARLIQGLAGGAAIVIARAIVRDLHEGARAARLFSTLMQISGVAPILAPLAGGLLLKATSWRGLFLVMAGLSVVLVVAVVRLPETNPGRGDTPMLRTLLRVSAAPTFAGYALVGGLSFAAMFAYIAGSPFVLCEIYGLSPTAFSVVFAVNGLGIIVAGRVANSIQRWSSRTVLAFGVVISVVGGVLAAVAVFANVGLPLLLSGFFLVVASIGVIMPNTVSLALSTVPAAAAGSASALLGLAQFVLGGMIAPMVGIAGPHDARPLVCALVILPCCAALVLARWTGVGGRASGANTVAAAR</sequence>
<reference evidence="11 12" key="1">
    <citation type="submission" date="2020-07" db="EMBL/GenBank/DDBJ databases">
        <authorList>
            <person name="Zhuang K."/>
            <person name="Ran Y."/>
        </authorList>
    </citation>
    <scope>NUCLEOTIDE SEQUENCE [LARGE SCALE GENOMIC DNA]</scope>
    <source>
        <strain evidence="11 12">WCH-YHL-001</strain>
    </source>
</reference>
<feature type="transmembrane region" description="Helical" evidence="9">
    <location>
        <begin position="226"/>
        <end position="249"/>
    </location>
</feature>
<keyword evidence="12" id="KW-1185">Reference proteome</keyword>
<evidence type="ECO:0000313" key="12">
    <source>
        <dbReference type="Proteomes" id="UP000515512"/>
    </source>
</evidence>
<evidence type="ECO:0000256" key="9">
    <source>
        <dbReference type="SAM" id="Phobius"/>
    </source>
</evidence>
<accession>A0A7D6VGF4</accession>
<evidence type="ECO:0000256" key="2">
    <source>
        <dbReference type="ARBA" id="ARBA00006236"/>
    </source>
</evidence>
<dbReference type="EMBL" id="CP059399">
    <property type="protein sequence ID" value="QLY34914.1"/>
    <property type="molecule type" value="Genomic_DNA"/>
</dbReference>
<feature type="transmembrane region" description="Helical" evidence="9">
    <location>
        <begin position="358"/>
        <end position="378"/>
    </location>
</feature>
<evidence type="ECO:0000256" key="8">
    <source>
        <dbReference type="ARBA" id="ARBA00023136"/>
    </source>
</evidence>
<feature type="transmembrane region" description="Helical" evidence="9">
    <location>
        <begin position="98"/>
        <end position="117"/>
    </location>
</feature>
<gene>
    <name evidence="11" type="ORF">H0264_35045</name>
</gene>
<evidence type="ECO:0000256" key="6">
    <source>
        <dbReference type="ARBA" id="ARBA00022692"/>
    </source>
</evidence>
<dbReference type="SUPFAM" id="SSF103473">
    <property type="entry name" value="MFS general substrate transporter"/>
    <property type="match status" value="1"/>
</dbReference>
<dbReference type="FunFam" id="1.20.1720.10:FF:000005">
    <property type="entry name" value="Bcr/CflA family efflux transporter"/>
    <property type="match status" value="1"/>
</dbReference>
<name>A0A7D6VGF4_9NOCA</name>
<evidence type="ECO:0000256" key="3">
    <source>
        <dbReference type="ARBA" id="ARBA00007520"/>
    </source>
</evidence>
<keyword evidence="5" id="KW-1003">Cell membrane</keyword>
<protein>
    <submittedName>
        <fullName evidence="11">Multidrug effflux MFS transporter</fullName>
    </submittedName>
</protein>
<dbReference type="NCBIfam" id="TIGR00710">
    <property type="entry name" value="efflux_Bcr_CflA"/>
    <property type="match status" value="1"/>
</dbReference>
<dbReference type="CDD" id="cd17320">
    <property type="entry name" value="MFS_MdfA_MDR_like"/>
    <property type="match status" value="1"/>
</dbReference>
<feature type="transmembrane region" description="Helical" evidence="9">
    <location>
        <begin position="28"/>
        <end position="47"/>
    </location>
</feature>
<evidence type="ECO:0000256" key="4">
    <source>
        <dbReference type="ARBA" id="ARBA00022448"/>
    </source>
</evidence>
<feature type="transmembrane region" description="Helical" evidence="9">
    <location>
        <begin position="322"/>
        <end position="346"/>
    </location>
</feature>
<evidence type="ECO:0000259" key="10">
    <source>
        <dbReference type="PROSITE" id="PS50850"/>
    </source>
</evidence>
<keyword evidence="6 9" id="KW-0812">Transmembrane</keyword>
<dbReference type="PROSITE" id="PS00216">
    <property type="entry name" value="SUGAR_TRANSPORT_1"/>
    <property type="match status" value="1"/>
</dbReference>
<keyword evidence="7 9" id="KW-1133">Transmembrane helix</keyword>
<comment type="subcellular location">
    <subcellularLocation>
        <location evidence="1">Cell membrane</location>
        <topology evidence="1">Multi-pass membrane protein</topology>
    </subcellularLocation>
</comment>
<dbReference type="InterPro" id="IPR036259">
    <property type="entry name" value="MFS_trans_sf"/>
</dbReference>
<dbReference type="InterPro" id="IPR020846">
    <property type="entry name" value="MFS_dom"/>
</dbReference>
<dbReference type="Pfam" id="PF07690">
    <property type="entry name" value="MFS_1"/>
    <property type="match status" value="1"/>
</dbReference>
<feature type="domain" description="Major facilitator superfamily (MFS) profile" evidence="10">
    <location>
        <begin position="32"/>
        <end position="422"/>
    </location>
</feature>
<feature type="transmembrane region" description="Helical" evidence="9">
    <location>
        <begin position="295"/>
        <end position="316"/>
    </location>
</feature>
<dbReference type="InterPro" id="IPR001958">
    <property type="entry name" value="Tet-R_TetA/multi-R_MdtG-like"/>
</dbReference>
<feature type="transmembrane region" description="Helical" evidence="9">
    <location>
        <begin position="384"/>
        <end position="403"/>
    </location>
</feature>
<organism evidence="11 12">
    <name type="scientific">Nocardia huaxiensis</name>
    <dbReference type="NCBI Taxonomy" id="2755382"/>
    <lineage>
        <taxon>Bacteria</taxon>
        <taxon>Bacillati</taxon>
        <taxon>Actinomycetota</taxon>
        <taxon>Actinomycetes</taxon>
        <taxon>Mycobacteriales</taxon>
        <taxon>Nocardiaceae</taxon>
        <taxon>Nocardia</taxon>
    </lineage>
</organism>
<dbReference type="PANTHER" id="PTHR23502:SF132">
    <property type="entry name" value="POLYAMINE TRANSPORTER 2-RELATED"/>
    <property type="match status" value="1"/>
</dbReference>
<dbReference type="KEGG" id="nhu:H0264_35045"/>
<dbReference type="Gene3D" id="1.20.1720.10">
    <property type="entry name" value="Multidrug resistance protein D"/>
    <property type="match status" value="1"/>
</dbReference>
<feature type="transmembrane region" description="Helical" evidence="9">
    <location>
        <begin position="156"/>
        <end position="178"/>
    </location>
</feature>
<evidence type="ECO:0000313" key="11">
    <source>
        <dbReference type="EMBL" id="QLY34914.1"/>
    </source>
</evidence>
<dbReference type="InterPro" id="IPR004812">
    <property type="entry name" value="Efflux_drug-R_Bcr/CmlA"/>
</dbReference>
<feature type="transmembrane region" description="Helical" evidence="9">
    <location>
        <begin position="67"/>
        <end position="86"/>
    </location>
</feature>
<dbReference type="InterPro" id="IPR011701">
    <property type="entry name" value="MFS"/>
</dbReference>
<keyword evidence="8 9" id="KW-0472">Membrane</keyword>
<keyword evidence="4" id="KW-0813">Transport</keyword>
<dbReference type="GO" id="GO:1990961">
    <property type="term" value="P:xenobiotic detoxification by transmembrane export across the plasma membrane"/>
    <property type="evidence" value="ECO:0007669"/>
    <property type="project" value="InterPro"/>
</dbReference>
<dbReference type="PANTHER" id="PTHR23502">
    <property type="entry name" value="MAJOR FACILITATOR SUPERFAMILY"/>
    <property type="match status" value="1"/>
</dbReference>
<feature type="transmembrane region" description="Helical" evidence="9">
    <location>
        <begin position="123"/>
        <end position="144"/>
    </location>
</feature>
<comment type="similarity">
    <text evidence="2">Belongs to the major facilitator superfamily. Bcr/CmlA family.</text>
</comment>
<dbReference type="PROSITE" id="PS50850">
    <property type="entry name" value="MFS"/>
    <property type="match status" value="1"/>
</dbReference>
<dbReference type="AlphaFoldDB" id="A0A7D6VGF4"/>
<proteinExistence type="inferred from homology"/>
<dbReference type="PRINTS" id="PR01035">
    <property type="entry name" value="TCRTETA"/>
</dbReference>
<comment type="similarity">
    <text evidence="3">Belongs to the major facilitator superfamily. TCR/Tet family.</text>
</comment>
<evidence type="ECO:0000256" key="7">
    <source>
        <dbReference type="ARBA" id="ARBA00022989"/>
    </source>
</evidence>
<dbReference type="Proteomes" id="UP000515512">
    <property type="component" value="Chromosome"/>
</dbReference>
<evidence type="ECO:0000256" key="5">
    <source>
        <dbReference type="ARBA" id="ARBA00022475"/>
    </source>
</evidence>
<feature type="transmembrane region" description="Helical" evidence="9">
    <location>
        <begin position="261"/>
        <end position="283"/>
    </location>
</feature>
<dbReference type="GO" id="GO:0042910">
    <property type="term" value="F:xenobiotic transmembrane transporter activity"/>
    <property type="evidence" value="ECO:0007669"/>
    <property type="project" value="InterPro"/>
</dbReference>
<dbReference type="GO" id="GO:0005886">
    <property type="term" value="C:plasma membrane"/>
    <property type="evidence" value="ECO:0007669"/>
    <property type="project" value="UniProtKB-SubCell"/>
</dbReference>
<evidence type="ECO:0000256" key="1">
    <source>
        <dbReference type="ARBA" id="ARBA00004651"/>
    </source>
</evidence>
<dbReference type="InterPro" id="IPR005829">
    <property type="entry name" value="Sugar_transporter_CS"/>
</dbReference>
<feature type="transmembrane region" description="Helical" evidence="9">
    <location>
        <begin position="184"/>
        <end position="205"/>
    </location>
</feature>